<dbReference type="PANTHER" id="PTHR34560">
    <property type="entry name" value="POLYKETIDE CYCLASE/DEHYDRASE/LIPID TRANSPORT SUPERFAMILY PROTEIN"/>
    <property type="match status" value="1"/>
</dbReference>
<evidence type="ECO:0000256" key="1">
    <source>
        <dbReference type="SAM" id="MobiDB-lite"/>
    </source>
</evidence>
<dbReference type="PANTHER" id="PTHR34560:SF1">
    <property type="entry name" value="START DOMAIN-CONTAINING PROTEIN"/>
    <property type="match status" value="1"/>
</dbReference>
<dbReference type="OrthoDB" id="17317at2759"/>
<proteinExistence type="predicted"/>
<organism evidence="2 3">
    <name type="scientific">Protea cynaroides</name>
    <dbReference type="NCBI Taxonomy" id="273540"/>
    <lineage>
        <taxon>Eukaryota</taxon>
        <taxon>Viridiplantae</taxon>
        <taxon>Streptophyta</taxon>
        <taxon>Embryophyta</taxon>
        <taxon>Tracheophyta</taxon>
        <taxon>Spermatophyta</taxon>
        <taxon>Magnoliopsida</taxon>
        <taxon>Proteales</taxon>
        <taxon>Proteaceae</taxon>
        <taxon>Protea</taxon>
    </lineage>
</organism>
<feature type="region of interest" description="Disordered" evidence="1">
    <location>
        <begin position="565"/>
        <end position="592"/>
    </location>
</feature>
<comment type="caution">
    <text evidence="2">The sequence shown here is derived from an EMBL/GenBank/DDBJ whole genome shotgun (WGS) entry which is preliminary data.</text>
</comment>
<evidence type="ECO:0000313" key="2">
    <source>
        <dbReference type="EMBL" id="KAJ4977910.1"/>
    </source>
</evidence>
<feature type="compositionally biased region" description="Basic residues" evidence="1">
    <location>
        <begin position="581"/>
        <end position="592"/>
    </location>
</feature>
<accession>A0A9Q0R007</accession>
<protein>
    <submittedName>
        <fullName evidence="2">Uncharacterized protein</fullName>
    </submittedName>
</protein>
<dbReference type="Proteomes" id="UP001141806">
    <property type="component" value="Unassembled WGS sequence"/>
</dbReference>
<dbReference type="AlphaFoldDB" id="A0A9Q0R007"/>
<feature type="region of interest" description="Disordered" evidence="1">
    <location>
        <begin position="513"/>
        <end position="537"/>
    </location>
</feature>
<evidence type="ECO:0000313" key="3">
    <source>
        <dbReference type="Proteomes" id="UP001141806"/>
    </source>
</evidence>
<reference evidence="2" key="1">
    <citation type="journal article" date="2023" name="Plant J.">
        <title>The genome of the king protea, Protea cynaroides.</title>
        <authorList>
            <person name="Chang J."/>
            <person name="Duong T.A."/>
            <person name="Schoeman C."/>
            <person name="Ma X."/>
            <person name="Roodt D."/>
            <person name="Barker N."/>
            <person name="Li Z."/>
            <person name="Van de Peer Y."/>
            <person name="Mizrachi E."/>
        </authorList>
    </citation>
    <scope>NUCLEOTIDE SEQUENCE</scope>
    <source>
        <tissue evidence="2">Young leaves</tissue>
    </source>
</reference>
<dbReference type="Gene3D" id="3.30.530.20">
    <property type="match status" value="1"/>
</dbReference>
<sequence>METKQEMSEFRERLDKTLASQKFANEEHIMNLVKRQLLRSSPQDNIQEPTENIVKKRTKDVFNFLDMLKNTSQNGSDVAKTHEKPHADWKLKEDNEEFRVMYREGPQGTPFHMLLVEGFVDAPVDVCLCVSWQSSLYKKWWPQFSIPTFKITTSKCLQKVRIGEQICLVRMKFSWPLSAREAVVHFFELEFFEDDLVIVLVNSISDLQNIDRSTHGFTNEGIPEEKDVIRIDLVGGFALQKVSSNKSYFRTIATMDIKLEFLPPTLINFVSRQLIGNSYKLYKKVVTTAATGDEDFSQALEDPLYTQIREGLNPYNKLQKALEPEVLTSENFTFVIPREHANRTPQANESVNGQVFLGGNLASEALQADSLVTYQASCGEIEEEVIEQGKHLERNGKGMDHSTTNHFAERLHVNKEKKVFVSPEVENALGILNEAISVVREGRFCHRSLSPGCTNQESPNLKSVVGAGASCSGESAVPAGSERCVEAPKVDNTNRSLDEAGDVAGIHNMREARPRSPTEEVNRNGIIPVSPEQNFPISGKSQKVMGTSQNGTTPKAPMLENTANGYKEVNGKANSTLSSSKGKREKLQQRKKKPWICCLHLGPS</sequence>
<dbReference type="InterPro" id="IPR023393">
    <property type="entry name" value="START-like_dom_sf"/>
</dbReference>
<gene>
    <name evidence="2" type="ORF">NE237_008690</name>
</gene>
<keyword evidence="3" id="KW-1185">Reference proteome</keyword>
<dbReference type="EMBL" id="JAMYWD010000002">
    <property type="protein sequence ID" value="KAJ4977910.1"/>
    <property type="molecule type" value="Genomic_DNA"/>
</dbReference>
<feature type="compositionally biased region" description="Basic and acidic residues" evidence="1">
    <location>
        <begin position="513"/>
        <end position="522"/>
    </location>
</feature>
<dbReference type="SUPFAM" id="SSF55961">
    <property type="entry name" value="Bet v1-like"/>
    <property type="match status" value="1"/>
</dbReference>
<name>A0A9Q0R007_9MAGN</name>